<dbReference type="GO" id="GO:0009313">
    <property type="term" value="P:oligosaccharide catabolic process"/>
    <property type="evidence" value="ECO:0007669"/>
    <property type="project" value="TreeGrafter"/>
</dbReference>
<comment type="catalytic activity">
    <reaction evidence="1">
        <text>Hydrolysis of alpha-(2-&gt;3)-, alpha-(2-&gt;6)-, alpha-(2-&gt;8)- glycosidic linkages of terminal sialic acid residues in oligosaccharides, glycoproteins, glycolipids, colominic acid and synthetic substrates.</text>
        <dbReference type="EC" id="3.2.1.18"/>
    </reaction>
</comment>
<dbReference type="EC" id="3.2.1.18" evidence="3"/>
<dbReference type="AlphaFoldDB" id="A0A1C3EU92"/>
<protein>
    <recommendedName>
        <fullName evidence="3">exo-alpha-sialidase</fullName>
        <ecNumber evidence="3">3.2.1.18</ecNumber>
    </recommendedName>
</protein>
<dbReference type="EMBL" id="LYDR01000001">
    <property type="protein sequence ID" value="ODA36809.1"/>
    <property type="molecule type" value="Genomic_DNA"/>
</dbReference>
<dbReference type="STRING" id="1841610.A6X21_01685"/>
<dbReference type="InterPro" id="IPR026856">
    <property type="entry name" value="Sialidase_fam"/>
</dbReference>
<dbReference type="GO" id="GO:0016020">
    <property type="term" value="C:membrane"/>
    <property type="evidence" value="ECO:0007669"/>
    <property type="project" value="TreeGrafter"/>
</dbReference>
<dbReference type="InterPro" id="IPR036278">
    <property type="entry name" value="Sialidase_sf"/>
</dbReference>
<keyword evidence="6" id="KW-1185">Reference proteome</keyword>
<evidence type="ECO:0000256" key="1">
    <source>
        <dbReference type="ARBA" id="ARBA00000427"/>
    </source>
</evidence>
<organism evidence="5 6">
    <name type="scientific">Planctopirus hydrillae</name>
    <dbReference type="NCBI Taxonomy" id="1841610"/>
    <lineage>
        <taxon>Bacteria</taxon>
        <taxon>Pseudomonadati</taxon>
        <taxon>Planctomycetota</taxon>
        <taxon>Planctomycetia</taxon>
        <taxon>Planctomycetales</taxon>
        <taxon>Planctomycetaceae</taxon>
        <taxon>Planctopirus</taxon>
    </lineage>
</organism>
<dbReference type="GO" id="GO:0006689">
    <property type="term" value="P:ganglioside catabolic process"/>
    <property type="evidence" value="ECO:0007669"/>
    <property type="project" value="TreeGrafter"/>
</dbReference>
<dbReference type="PANTHER" id="PTHR10628:SF30">
    <property type="entry name" value="EXO-ALPHA-SIALIDASE"/>
    <property type="match status" value="1"/>
</dbReference>
<dbReference type="Gene3D" id="2.120.10.10">
    <property type="match status" value="1"/>
</dbReference>
<comment type="caution">
    <text evidence="5">The sequence shown here is derived from an EMBL/GenBank/DDBJ whole genome shotgun (WGS) entry which is preliminary data.</text>
</comment>
<dbReference type="RefSeq" id="WP_068845093.1">
    <property type="nucleotide sequence ID" value="NZ_LYDR01000001.1"/>
</dbReference>
<dbReference type="CDD" id="cd15482">
    <property type="entry name" value="Sialidase_non-viral"/>
    <property type="match status" value="1"/>
</dbReference>
<proteinExistence type="inferred from homology"/>
<dbReference type="Pfam" id="PF13088">
    <property type="entry name" value="BNR_2"/>
    <property type="match status" value="1"/>
</dbReference>
<evidence type="ECO:0000256" key="3">
    <source>
        <dbReference type="ARBA" id="ARBA00012733"/>
    </source>
</evidence>
<accession>A0A1C3EU92</accession>
<evidence type="ECO:0000313" key="6">
    <source>
        <dbReference type="Proteomes" id="UP000094828"/>
    </source>
</evidence>
<dbReference type="OrthoDB" id="7294637at2"/>
<comment type="similarity">
    <text evidence="2">Belongs to the glycosyl hydrolase 33 family.</text>
</comment>
<sequence length="564" mass="61390">MRWLLTMTCLAITLVGMTLVGMTSMNLPRLMASEPEVTTSVVVDDGKAAEFKSIGPEWTSIKDRPGLSNALVASGQNRWLLSQKGIGAGDFQIRVRLQLAKLDGTAAAFDFGSSRFGLDGKAGLLFVEGPLFRNQPAATLKIADLVQPDVPFLLEIVRKDEQTRFLINGQTVYTLNGWKGSVGRVGLRPWRNELAVFDFSIKGNLYELPAPPAPLFQSGFAGGTEGYHTYRIPSLTAMRSGTLLALCEGRKNSTGDSGDIDLVMKRSTDGGKTWSQPVVLWDDGENTCGNPCLAVDQTTGELLLLATWNRGDDHESEIIAQTSRDTRRIYILRSKDDGLTWSQPAEITKDVKQPDWTWYATGPGGGIQIQQGSHAGRLIIPCDHIEAITKKYYSHIIYSDDHGQTWKLGGRTPTAGVNECEVVELTGGKLLLNMRNASASRQRQMSVSDDGGLTWSELKPDAALIEPVCQAAILRASWPTGQEPGWILFSNPASTTSRTNLTVRGSRDDGKTWPVSKVLYPGPAAYSDLALLPDGRVGCLFEAGEANYAESIVFVTFAVSELTK</sequence>
<dbReference type="GO" id="GO:0004308">
    <property type="term" value="F:exo-alpha-sialidase activity"/>
    <property type="evidence" value="ECO:0007669"/>
    <property type="project" value="UniProtKB-EC"/>
</dbReference>
<reference evidence="5 6" key="1">
    <citation type="submission" date="2016-05" db="EMBL/GenBank/DDBJ databases">
        <title>Genomic and physiological characterization of Planctopirus sp. isolated from fresh water lake.</title>
        <authorList>
            <person name="Subhash Y."/>
            <person name="Ramana C."/>
        </authorList>
    </citation>
    <scope>NUCLEOTIDE SEQUENCE [LARGE SCALE GENOMIC DNA]</scope>
    <source>
        <strain evidence="5 6">JC280</strain>
    </source>
</reference>
<evidence type="ECO:0000313" key="5">
    <source>
        <dbReference type="EMBL" id="ODA36809.1"/>
    </source>
</evidence>
<dbReference type="PANTHER" id="PTHR10628">
    <property type="entry name" value="SIALIDASE"/>
    <property type="match status" value="1"/>
</dbReference>
<feature type="domain" description="Sialidase" evidence="4">
    <location>
        <begin position="241"/>
        <end position="538"/>
    </location>
</feature>
<evidence type="ECO:0000259" key="4">
    <source>
        <dbReference type="Pfam" id="PF13088"/>
    </source>
</evidence>
<dbReference type="SUPFAM" id="SSF50939">
    <property type="entry name" value="Sialidases"/>
    <property type="match status" value="1"/>
</dbReference>
<dbReference type="GO" id="GO:0005737">
    <property type="term" value="C:cytoplasm"/>
    <property type="evidence" value="ECO:0007669"/>
    <property type="project" value="TreeGrafter"/>
</dbReference>
<dbReference type="InterPro" id="IPR011040">
    <property type="entry name" value="Sialidase"/>
</dbReference>
<name>A0A1C3EU92_9PLAN</name>
<gene>
    <name evidence="5" type="ORF">A6X21_01685</name>
</gene>
<dbReference type="Proteomes" id="UP000094828">
    <property type="component" value="Unassembled WGS sequence"/>
</dbReference>
<evidence type="ECO:0000256" key="2">
    <source>
        <dbReference type="ARBA" id="ARBA00009348"/>
    </source>
</evidence>